<keyword evidence="1" id="KW-0732">Signal</keyword>
<name>A0ABM7RDB1_9BACT</name>
<reference evidence="2 3" key="1">
    <citation type="submission" date="2021-06" db="EMBL/GenBank/DDBJ databases">
        <title>Complete genome of Haloferula helveola possessing various polysaccharide degrading enzymes.</title>
        <authorList>
            <person name="Takami H."/>
            <person name="Huang C."/>
            <person name="Hamasaki K."/>
        </authorList>
    </citation>
    <scope>NUCLEOTIDE SEQUENCE [LARGE SCALE GENOMIC DNA]</scope>
    <source>
        <strain evidence="2 3">CN-1</strain>
    </source>
</reference>
<evidence type="ECO:0000256" key="1">
    <source>
        <dbReference type="SAM" id="SignalP"/>
    </source>
</evidence>
<accession>A0ABM7RDB1</accession>
<keyword evidence="3" id="KW-1185">Reference proteome</keyword>
<dbReference type="Proteomes" id="UP001374893">
    <property type="component" value="Chromosome"/>
</dbReference>
<evidence type="ECO:0000313" key="2">
    <source>
        <dbReference type="EMBL" id="BCX48053.1"/>
    </source>
</evidence>
<evidence type="ECO:0000313" key="3">
    <source>
        <dbReference type="Proteomes" id="UP001374893"/>
    </source>
</evidence>
<dbReference type="RefSeq" id="WP_338690608.1">
    <property type="nucleotide sequence ID" value="NZ_AP024702.1"/>
</dbReference>
<organism evidence="2 3">
    <name type="scientific">Haloferula helveola</name>
    <dbReference type="NCBI Taxonomy" id="490095"/>
    <lineage>
        <taxon>Bacteria</taxon>
        <taxon>Pseudomonadati</taxon>
        <taxon>Verrucomicrobiota</taxon>
        <taxon>Verrucomicrobiia</taxon>
        <taxon>Verrucomicrobiales</taxon>
        <taxon>Verrucomicrobiaceae</taxon>
        <taxon>Haloferula</taxon>
    </lineage>
</organism>
<feature type="signal peptide" evidence="1">
    <location>
        <begin position="1"/>
        <end position="24"/>
    </location>
</feature>
<gene>
    <name evidence="2" type="ORF">HAHE_19610</name>
</gene>
<feature type="chain" id="PRO_5047435957" evidence="1">
    <location>
        <begin position="25"/>
        <end position="175"/>
    </location>
</feature>
<sequence length="175" mass="19849">MNVIRLIFPGLAACGAFLLSLATADEFDPDKLLELERSEKFTLGEDARGADVSVGTMSVESYAVIHGAAEEPRLNSIAIHLVGKHDDRTKVEFEFVKITFFEPGPGKPLRVSYDEKRKFLSVRYPHSYLASILEVLKRQDKRIFAHYRRYERSDSPPHEWFEMTAWGIPPGPAKP</sequence>
<protein>
    <submittedName>
        <fullName evidence="2">Uncharacterized protein</fullName>
    </submittedName>
</protein>
<dbReference type="EMBL" id="AP024702">
    <property type="protein sequence ID" value="BCX48053.1"/>
    <property type="molecule type" value="Genomic_DNA"/>
</dbReference>
<proteinExistence type="predicted"/>